<dbReference type="AlphaFoldDB" id="A0A6J7BZV2"/>
<proteinExistence type="predicted"/>
<accession>A0A6J7BZV2</accession>
<protein>
    <submittedName>
        <fullName evidence="1">Unannotated protein</fullName>
    </submittedName>
</protein>
<sequence>MTTCFAHRRIVVVGGVGDEPGHVVALGIERFVTLGKPSIAAVTKLDEVDRG</sequence>
<reference evidence="1" key="1">
    <citation type="submission" date="2020-05" db="EMBL/GenBank/DDBJ databases">
        <authorList>
            <person name="Chiriac C."/>
            <person name="Salcher M."/>
            <person name="Ghai R."/>
            <person name="Kavagutti S V."/>
        </authorList>
    </citation>
    <scope>NUCLEOTIDE SEQUENCE</scope>
</reference>
<organism evidence="1">
    <name type="scientific">freshwater metagenome</name>
    <dbReference type="NCBI Taxonomy" id="449393"/>
    <lineage>
        <taxon>unclassified sequences</taxon>
        <taxon>metagenomes</taxon>
        <taxon>ecological metagenomes</taxon>
    </lineage>
</organism>
<dbReference type="EMBL" id="CAFBIY010000079">
    <property type="protein sequence ID" value="CAB4851372.1"/>
    <property type="molecule type" value="Genomic_DNA"/>
</dbReference>
<evidence type="ECO:0000313" key="1">
    <source>
        <dbReference type="EMBL" id="CAB4851372.1"/>
    </source>
</evidence>
<name>A0A6J7BZV2_9ZZZZ</name>
<gene>
    <name evidence="1" type="ORF">UFOPK3267_01509</name>
</gene>